<proteinExistence type="predicted"/>
<reference evidence="1 2" key="1">
    <citation type="submission" date="2015-01" db="EMBL/GenBank/DDBJ databases">
        <title>Evolution of Trichinella species and genotypes.</title>
        <authorList>
            <person name="Korhonen P.K."/>
            <person name="Edoardo P."/>
            <person name="Giuseppe L.R."/>
            <person name="Gasser R.B."/>
        </authorList>
    </citation>
    <scope>NUCLEOTIDE SEQUENCE [LARGE SCALE GENOMIC DNA]</scope>
    <source>
        <strain evidence="1">ISS1980</strain>
    </source>
</reference>
<evidence type="ECO:0000313" key="2">
    <source>
        <dbReference type="Proteomes" id="UP000054843"/>
    </source>
</evidence>
<comment type="caution">
    <text evidence="1">The sequence shown here is derived from an EMBL/GenBank/DDBJ whole genome shotgun (WGS) entry which is preliminary data.</text>
</comment>
<organism evidence="1 2">
    <name type="scientific">Trichinella papuae</name>
    <dbReference type="NCBI Taxonomy" id="268474"/>
    <lineage>
        <taxon>Eukaryota</taxon>
        <taxon>Metazoa</taxon>
        <taxon>Ecdysozoa</taxon>
        <taxon>Nematoda</taxon>
        <taxon>Enoplea</taxon>
        <taxon>Dorylaimia</taxon>
        <taxon>Trichinellida</taxon>
        <taxon>Trichinellidae</taxon>
        <taxon>Trichinella</taxon>
    </lineage>
</organism>
<dbReference type="EMBL" id="JYDO01000082">
    <property type="protein sequence ID" value="KRZ72201.1"/>
    <property type="molecule type" value="Genomic_DNA"/>
</dbReference>
<keyword evidence="2" id="KW-1185">Reference proteome</keyword>
<name>A0A0V1MK60_9BILA</name>
<dbReference type="Proteomes" id="UP000054843">
    <property type="component" value="Unassembled WGS sequence"/>
</dbReference>
<dbReference type="AlphaFoldDB" id="A0A0V1MK60"/>
<accession>A0A0V1MK60</accession>
<protein>
    <submittedName>
        <fullName evidence="1">Uncharacterized protein</fullName>
    </submittedName>
</protein>
<gene>
    <name evidence="1" type="ORF">T10_6639</name>
</gene>
<evidence type="ECO:0000313" key="1">
    <source>
        <dbReference type="EMBL" id="KRZ72201.1"/>
    </source>
</evidence>
<sequence>MLSRSNLGITNMRDRCTDLTFQTVVSFMCPSNQAKYKRHCSCVECNHSSIFVDVHCSLQSSYSIHWHMPSTSNLGTTQVRDRCTDLVWQESLYSFLEQIQN</sequence>